<dbReference type="InterPro" id="IPR017871">
    <property type="entry name" value="ABC_transporter-like_CS"/>
</dbReference>
<accession>A0A9X2K8M0</accession>
<evidence type="ECO:0000259" key="7">
    <source>
        <dbReference type="PROSITE" id="PS50893"/>
    </source>
</evidence>
<dbReference type="RefSeq" id="WP_253755472.1">
    <property type="nucleotide sequence ID" value="NZ_BAABKA010000006.1"/>
</dbReference>
<keyword evidence="4" id="KW-0547">Nucleotide-binding</keyword>
<reference evidence="8" key="1">
    <citation type="submission" date="2022-06" db="EMBL/GenBank/DDBJ databases">
        <title>Sequencing the genomes of 1000 actinobacteria strains.</title>
        <authorList>
            <person name="Klenk H.-P."/>
        </authorList>
    </citation>
    <scope>NUCLEOTIDE SEQUENCE</scope>
    <source>
        <strain evidence="8">DSM 46694</strain>
    </source>
</reference>
<name>A0A9X2K8M0_9ACTN</name>
<dbReference type="EMBL" id="JAMZEB010000002">
    <property type="protein sequence ID" value="MCP2363684.1"/>
    <property type="molecule type" value="Genomic_DNA"/>
</dbReference>
<dbReference type="GO" id="GO:0005524">
    <property type="term" value="F:ATP binding"/>
    <property type="evidence" value="ECO:0007669"/>
    <property type="project" value="UniProtKB-KW"/>
</dbReference>
<evidence type="ECO:0000256" key="3">
    <source>
        <dbReference type="ARBA" id="ARBA00022475"/>
    </source>
</evidence>
<comment type="subcellular location">
    <subcellularLocation>
        <location evidence="1">Cell membrane</location>
        <topology evidence="1">Peripheral membrane protein</topology>
    </subcellularLocation>
</comment>
<gene>
    <name evidence="8" type="ORF">HD597_010704</name>
</gene>
<keyword evidence="9" id="KW-1185">Reference proteome</keyword>
<dbReference type="Proteomes" id="UP001139648">
    <property type="component" value="Unassembled WGS sequence"/>
</dbReference>
<dbReference type="GO" id="GO:0016887">
    <property type="term" value="F:ATP hydrolysis activity"/>
    <property type="evidence" value="ECO:0007669"/>
    <property type="project" value="InterPro"/>
</dbReference>
<keyword evidence="3" id="KW-1003">Cell membrane</keyword>
<dbReference type="SMART" id="SM00382">
    <property type="entry name" value="AAA"/>
    <property type="match status" value="1"/>
</dbReference>
<evidence type="ECO:0000256" key="1">
    <source>
        <dbReference type="ARBA" id="ARBA00004202"/>
    </source>
</evidence>
<keyword evidence="6" id="KW-0472">Membrane</keyword>
<dbReference type="InterPro" id="IPR027417">
    <property type="entry name" value="P-loop_NTPase"/>
</dbReference>
<dbReference type="GO" id="GO:0005886">
    <property type="term" value="C:plasma membrane"/>
    <property type="evidence" value="ECO:0007669"/>
    <property type="project" value="UniProtKB-SubCell"/>
</dbReference>
<evidence type="ECO:0000256" key="4">
    <source>
        <dbReference type="ARBA" id="ARBA00022741"/>
    </source>
</evidence>
<dbReference type="PANTHER" id="PTHR43166">
    <property type="entry name" value="AMINO ACID IMPORT ATP-BINDING PROTEIN"/>
    <property type="match status" value="1"/>
</dbReference>
<dbReference type="PANTHER" id="PTHR43166:SF35">
    <property type="entry name" value="L-CYSTINE IMPORT ATP-BINDING PROTEIN TCYN"/>
    <property type="match status" value="1"/>
</dbReference>
<proteinExistence type="predicted"/>
<dbReference type="Gene3D" id="3.40.50.300">
    <property type="entry name" value="P-loop containing nucleotide triphosphate hydrolases"/>
    <property type="match status" value="1"/>
</dbReference>
<dbReference type="PROSITE" id="PS50893">
    <property type="entry name" value="ABC_TRANSPORTER_2"/>
    <property type="match status" value="1"/>
</dbReference>
<dbReference type="AlphaFoldDB" id="A0A9X2K8M0"/>
<feature type="domain" description="ABC transporter" evidence="7">
    <location>
        <begin position="8"/>
        <end position="252"/>
    </location>
</feature>
<dbReference type="InterPro" id="IPR030679">
    <property type="entry name" value="ABC_ATPase_HisP-typ"/>
</dbReference>
<dbReference type="InterPro" id="IPR003439">
    <property type="entry name" value="ABC_transporter-like_ATP-bd"/>
</dbReference>
<keyword evidence="2" id="KW-0813">Transport</keyword>
<evidence type="ECO:0000313" key="9">
    <source>
        <dbReference type="Proteomes" id="UP001139648"/>
    </source>
</evidence>
<evidence type="ECO:0000256" key="6">
    <source>
        <dbReference type="ARBA" id="ARBA00023136"/>
    </source>
</evidence>
<comment type="caution">
    <text evidence="8">The sequence shown here is derived from an EMBL/GenBank/DDBJ whole genome shotgun (WGS) entry which is preliminary data.</text>
</comment>
<dbReference type="PROSITE" id="PS00211">
    <property type="entry name" value="ABC_TRANSPORTER_1"/>
    <property type="match status" value="1"/>
</dbReference>
<organism evidence="8 9">
    <name type="scientific">Nonomuraea thailandensis</name>
    <dbReference type="NCBI Taxonomy" id="1188745"/>
    <lineage>
        <taxon>Bacteria</taxon>
        <taxon>Bacillati</taxon>
        <taxon>Actinomycetota</taxon>
        <taxon>Actinomycetes</taxon>
        <taxon>Streptosporangiales</taxon>
        <taxon>Streptosporangiaceae</taxon>
        <taxon>Nonomuraea</taxon>
    </lineage>
</organism>
<evidence type="ECO:0000313" key="8">
    <source>
        <dbReference type="EMBL" id="MCP2363684.1"/>
    </source>
</evidence>
<dbReference type="SUPFAM" id="SSF52540">
    <property type="entry name" value="P-loop containing nucleoside triphosphate hydrolases"/>
    <property type="match status" value="1"/>
</dbReference>
<protein>
    <submittedName>
        <fullName evidence="8">Polar amino acid transport system ATP-binding protein</fullName>
    </submittedName>
</protein>
<evidence type="ECO:0000256" key="5">
    <source>
        <dbReference type="ARBA" id="ARBA00022840"/>
    </source>
</evidence>
<dbReference type="PIRSF" id="PIRSF039085">
    <property type="entry name" value="ABC_ATPase_HisP"/>
    <property type="match status" value="1"/>
</dbReference>
<keyword evidence="5 8" id="KW-0067">ATP-binding</keyword>
<sequence length="263" mass="29087">MAEAAVKMRSRHVFKSFGATQVLKDVSVRVHDGEIVALIGPSGAGKSTFLRCVNNLELIDSGYIEVDGELIGYRKADDHLQPLGDREASRQRARIGMVFQHFNLFRHMTATQNVAYGPRQVLGMNRAAAERRAVELLGRMGLAGREHHYPRQLSGGQQQRVAIARALAMDPSMILLDEPTSALDPELRVEVATVIRDLARQECTMLMATHDIPLVEDIADRIIFMVDGTIVEEGPAEQVLNAPAHERTRAFLARMSSRNDAPA</sequence>
<dbReference type="InterPro" id="IPR050086">
    <property type="entry name" value="MetN_ABC_transporter-like"/>
</dbReference>
<dbReference type="Pfam" id="PF00005">
    <property type="entry name" value="ABC_tran"/>
    <property type="match status" value="1"/>
</dbReference>
<dbReference type="GO" id="GO:0015424">
    <property type="term" value="F:ABC-type amino acid transporter activity"/>
    <property type="evidence" value="ECO:0007669"/>
    <property type="project" value="InterPro"/>
</dbReference>
<evidence type="ECO:0000256" key="2">
    <source>
        <dbReference type="ARBA" id="ARBA00022448"/>
    </source>
</evidence>
<dbReference type="InterPro" id="IPR003593">
    <property type="entry name" value="AAA+_ATPase"/>
</dbReference>